<evidence type="ECO:0000313" key="2">
    <source>
        <dbReference type="Proteomes" id="UP000182654"/>
    </source>
</evidence>
<organism evidence="1 2">
    <name type="scientific">Pseudomonas extremorientalis</name>
    <dbReference type="NCBI Taxonomy" id="169669"/>
    <lineage>
        <taxon>Bacteria</taxon>
        <taxon>Pseudomonadati</taxon>
        <taxon>Pseudomonadota</taxon>
        <taxon>Gammaproteobacteria</taxon>
        <taxon>Pseudomonadales</taxon>
        <taxon>Pseudomonadaceae</taxon>
        <taxon>Pseudomonas</taxon>
    </lineage>
</organism>
<keyword evidence="2" id="KW-1185">Reference proteome</keyword>
<evidence type="ECO:0000313" key="1">
    <source>
        <dbReference type="EMBL" id="SDP89772.1"/>
    </source>
</evidence>
<accession>A0ABY0T4A3</accession>
<proteinExistence type="predicted"/>
<name>A0ABY0T4A3_9PSED</name>
<reference evidence="1 2" key="1">
    <citation type="submission" date="2016-10" db="EMBL/GenBank/DDBJ databases">
        <authorList>
            <person name="Varghese N."/>
            <person name="Submissions S."/>
        </authorList>
    </citation>
    <scope>NUCLEOTIDE SEQUENCE [LARGE SCALE GENOMIC DNA]</scope>
    <source>
        <strain evidence="1 2">BS2774</strain>
    </source>
</reference>
<dbReference type="EMBL" id="LT629708">
    <property type="protein sequence ID" value="SDP89772.1"/>
    <property type="molecule type" value="Genomic_DNA"/>
</dbReference>
<sequence length="134" mass="15745">MNRQLFKHLMMGRQHMFTMLVQTILINRSIKNMRSLGCAIPHILLDPFIRNTCSQRNDSRRHVFKKSPKGAKKQGHTLMRQRTSRDNLAEFFKFPKRGMPDNCISHLVVTGLAHSINLILREPFISFDLFFTEF</sequence>
<gene>
    <name evidence="1" type="ORF">SAMN04490184_5687</name>
</gene>
<protein>
    <submittedName>
        <fullName evidence="1">Uncharacterized protein</fullName>
    </submittedName>
</protein>
<dbReference type="Proteomes" id="UP000182654">
    <property type="component" value="Chromosome I"/>
</dbReference>